<evidence type="ECO:0000313" key="3">
    <source>
        <dbReference type="Proteomes" id="UP000298663"/>
    </source>
</evidence>
<feature type="domain" description="F-box" evidence="1">
    <location>
        <begin position="23"/>
        <end position="60"/>
    </location>
</feature>
<dbReference type="EMBL" id="AZBU02000011">
    <property type="protein sequence ID" value="TKR60443.1"/>
    <property type="molecule type" value="Genomic_DNA"/>
</dbReference>
<accession>A0A4U5LW96</accession>
<evidence type="ECO:0000259" key="1">
    <source>
        <dbReference type="PROSITE" id="PS50181"/>
    </source>
</evidence>
<gene>
    <name evidence="2" type="ORF">L596_027689</name>
</gene>
<protein>
    <recommendedName>
        <fullName evidence="1">F-box domain-containing protein</fullName>
    </recommendedName>
</protein>
<dbReference type="SMART" id="SM00256">
    <property type="entry name" value="FBOX"/>
    <property type="match status" value="1"/>
</dbReference>
<comment type="caution">
    <text evidence="2">The sequence shown here is derived from an EMBL/GenBank/DDBJ whole genome shotgun (WGS) entry which is preliminary data.</text>
</comment>
<sequence length="407" mass="46678">MGLKQTMRLSLRLFAVLARPKYSTNLADLPTEILTLIFAYVDDADQLNLRATCFRFNNLILHRSREIPVRNPSLITCLTVSFAPNENAIVLENVRKSECILKRNFMISMDILEKGELPDLRFCFRRLNVLGLQIHNIGLDASFVDWFCQMLQCIPSFQPKTLRFSEVACHRIESRHIHDIIRLCSKHLNVISFMNLLGVEPDVLTDEIFNFCEDLYVFMIQGISFNVTVPPEQQFIHVSDTTLHRLPLTIRKIKVERCGGITSKGVCTFLERFVSEKKLLPEVPPPSTFHGHRTSELIFRRCPQVTTVNFEAEAERMNLPVDDLESQDYIMKWVKRRQYIVKDIFRKKLLSIEIDSHVGGRRSGCTTPSSSQIPFIRPVSICCEGTSPNFLEAIVRPISCSNCVGVK</sequence>
<proteinExistence type="predicted"/>
<organism evidence="2 3">
    <name type="scientific">Steinernema carpocapsae</name>
    <name type="common">Entomopathogenic nematode</name>
    <dbReference type="NCBI Taxonomy" id="34508"/>
    <lineage>
        <taxon>Eukaryota</taxon>
        <taxon>Metazoa</taxon>
        <taxon>Ecdysozoa</taxon>
        <taxon>Nematoda</taxon>
        <taxon>Chromadorea</taxon>
        <taxon>Rhabditida</taxon>
        <taxon>Tylenchina</taxon>
        <taxon>Panagrolaimomorpha</taxon>
        <taxon>Strongyloidoidea</taxon>
        <taxon>Steinernematidae</taxon>
        <taxon>Steinernema</taxon>
    </lineage>
</organism>
<dbReference type="AlphaFoldDB" id="A0A4U5LW96"/>
<reference evidence="2 3" key="2">
    <citation type="journal article" date="2019" name="G3 (Bethesda)">
        <title>Hybrid Assembly of the Genome of the Entomopathogenic Nematode Steinernema carpocapsae Identifies the X-Chromosome.</title>
        <authorList>
            <person name="Serra L."/>
            <person name="Macchietto M."/>
            <person name="Macias-Munoz A."/>
            <person name="McGill C.J."/>
            <person name="Rodriguez I.M."/>
            <person name="Rodriguez B."/>
            <person name="Murad R."/>
            <person name="Mortazavi A."/>
        </authorList>
    </citation>
    <scope>NUCLEOTIDE SEQUENCE [LARGE SCALE GENOMIC DNA]</scope>
    <source>
        <strain evidence="2 3">ALL</strain>
    </source>
</reference>
<keyword evidence="3" id="KW-1185">Reference proteome</keyword>
<name>A0A4U5LW96_STECR</name>
<dbReference type="Proteomes" id="UP000298663">
    <property type="component" value="Unassembled WGS sequence"/>
</dbReference>
<dbReference type="InterPro" id="IPR036047">
    <property type="entry name" value="F-box-like_dom_sf"/>
</dbReference>
<evidence type="ECO:0000313" key="2">
    <source>
        <dbReference type="EMBL" id="TKR60443.1"/>
    </source>
</evidence>
<dbReference type="CDD" id="cd09917">
    <property type="entry name" value="F-box_SF"/>
    <property type="match status" value="1"/>
</dbReference>
<reference evidence="2 3" key="1">
    <citation type="journal article" date="2015" name="Genome Biol.">
        <title>Comparative genomics of Steinernema reveals deeply conserved gene regulatory networks.</title>
        <authorList>
            <person name="Dillman A.R."/>
            <person name="Macchietto M."/>
            <person name="Porter C.F."/>
            <person name="Rogers A."/>
            <person name="Williams B."/>
            <person name="Antoshechkin I."/>
            <person name="Lee M.M."/>
            <person name="Goodwin Z."/>
            <person name="Lu X."/>
            <person name="Lewis E.E."/>
            <person name="Goodrich-Blair H."/>
            <person name="Stock S.P."/>
            <person name="Adams B.J."/>
            <person name="Sternberg P.W."/>
            <person name="Mortazavi A."/>
        </authorList>
    </citation>
    <scope>NUCLEOTIDE SEQUENCE [LARGE SCALE GENOMIC DNA]</scope>
    <source>
        <strain evidence="2 3">ALL</strain>
    </source>
</reference>
<dbReference type="SUPFAM" id="SSF81383">
    <property type="entry name" value="F-box domain"/>
    <property type="match status" value="1"/>
</dbReference>
<dbReference type="Pfam" id="PF12937">
    <property type="entry name" value="F-box-like"/>
    <property type="match status" value="1"/>
</dbReference>
<dbReference type="InterPro" id="IPR001810">
    <property type="entry name" value="F-box_dom"/>
</dbReference>
<dbReference type="OrthoDB" id="435188at2759"/>
<dbReference type="PROSITE" id="PS50181">
    <property type="entry name" value="FBOX"/>
    <property type="match status" value="1"/>
</dbReference>